<dbReference type="PANTHER" id="PTHR47481:SF7">
    <property type="entry name" value="CCHC-TYPE DOMAIN-CONTAINING PROTEIN"/>
    <property type="match status" value="1"/>
</dbReference>
<evidence type="ECO:0000313" key="5">
    <source>
        <dbReference type="EMBL" id="GLB40099.1"/>
    </source>
</evidence>
<evidence type="ECO:0000256" key="2">
    <source>
        <dbReference type="PROSITE-ProRule" id="PRU00047"/>
    </source>
</evidence>
<protein>
    <submittedName>
        <fullName evidence="5">Gag-polypeptide of LTR copia-type</fullName>
    </submittedName>
</protein>
<proteinExistence type="predicted"/>
<dbReference type="PANTHER" id="PTHR47481">
    <property type="match status" value="1"/>
</dbReference>
<evidence type="ECO:0000256" key="1">
    <source>
        <dbReference type="ARBA" id="ARBA00022664"/>
    </source>
</evidence>
<comment type="caution">
    <text evidence="5">The sequence shown here is derived from an EMBL/GenBank/DDBJ whole genome shotgun (WGS) entry which is preliminary data.</text>
</comment>
<dbReference type="GO" id="GO:0003676">
    <property type="term" value="F:nucleic acid binding"/>
    <property type="evidence" value="ECO:0007669"/>
    <property type="project" value="InterPro"/>
</dbReference>
<feature type="domain" description="CCHC-type" evidence="4">
    <location>
        <begin position="220"/>
        <end position="235"/>
    </location>
</feature>
<dbReference type="EMBL" id="BRPK01000007">
    <property type="protein sequence ID" value="GLB40099.1"/>
    <property type="molecule type" value="Genomic_DNA"/>
</dbReference>
<dbReference type="GO" id="GO:0006397">
    <property type="term" value="P:mRNA processing"/>
    <property type="evidence" value="ECO:0007669"/>
    <property type="project" value="UniProtKB-KW"/>
</dbReference>
<dbReference type="Proteomes" id="UP001063166">
    <property type="component" value="Unassembled WGS sequence"/>
</dbReference>
<dbReference type="Pfam" id="PF14223">
    <property type="entry name" value="Retrotran_gag_2"/>
    <property type="match status" value="1"/>
</dbReference>
<keyword evidence="2" id="KW-0863">Zinc-finger</keyword>
<keyword evidence="6" id="KW-1185">Reference proteome</keyword>
<dbReference type="InterPro" id="IPR001878">
    <property type="entry name" value="Znf_CCHC"/>
</dbReference>
<accession>A0A9P3PR75</accession>
<dbReference type="SUPFAM" id="SSF57756">
    <property type="entry name" value="Retrovirus zinc finger-like domains"/>
    <property type="match status" value="1"/>
</dbReference>
<sequence>MSINQLLYSVPKLGASKSDGTLTSYQDWKFAISMVLRRAGCWEVMSKEKPSTREAKAAWEAKAEESLTAIGLTLDPSQYQYIQDATDGVDAWKKLQKIYEKNSRANRIALMRQFYYAHHDPYMPIEDYINGILKTANQLKSIGMKIEDFTIVDVLIMNLDETWSSIAGSLSATTQDDTAISDVTGALIDEQTRRNANNHLGNIRPPDTALVGKHATGINCYLCGKKGHLARNCREARKNEKGKTDAQDNGSAPQAPDRANVATDDDYAF</sequence>
<dbReference type="PROSITE" id="PS50158">
    <property type="entry name" value="ZF_CCHC"/>
    <property type="match status" value="1"/>
</dbReference>
<keyword evidence="1" id="KW-0507">mRNA processing</keyword>
<gene>
    <name evidence="5" type="ORF">LshimejAT787_0706090</name>
</gene>
<feature type="region of interest" description="Disordered" evidence="3">
    <location>
        <begin position="235"/>
        <end position="269"/>
    </location>
</feature>
<evidence type="ECO:0000259" key="4">
    <source>
        <dbReference type="PROSITE" id="PS50158"/>
    </source>
</evidence>
<dbReference type="OrthoDB" id="2797670at2759"/>
<dbReference type="InterPro" id="IPR036875">
    <property type="entry name" value="Znf_CCHC_sf"/>
</dbReference>
<dbReference type="Pfam" id="PF00098">
    <property type="entry name" value="zf-CCHC"/>
    <property type="match status" value="1"/>
</dbReference>
<dbReference type="AlphaFoldDB" id="A0A9P3PR75"/>
<dbReference type="GO" id="GO:0008270">
    <property type="term" value="F:zinc ion binding"/>
    <property type="evidence" value="ECO:0007669"/>
    <property type="project" value="UniProtKB-KW"/>
</dbReference>
<evidence type="ECO:0000313" key="6">
    <source>
        <dbReference type="Proteomes" id="UP001063166"/>
    </source>
</evidence>
<dbReference type="SMART" id="SM00343">
    <property type="entry name" value="ZnF_C2HC"/>
    <property type="match status" value="1"/>
</dbReference>
<feature type="compositionally biased region" description="Basic and acidic residues" evidence="3">
    <location>
        <begin position="235"/>
        <end position="246"/>
    </location>
</feature>
<name>A0A9P3PR75_LYOSH</name>
<keyword evidence="2" id="KW-0862">Zinc</keyword>
<reference evidence="5" key="1">
    <citation type="submission" date="2022-07" db="EMBL/GenBank/DDBJ databases">
        <title>The genome of Lyophyllum shimeji provides insight into the initial evolution of ectomycorrhizal fungal genome.</title>
        <authorList>
            <person name="Kobayashi Y."/>
            <person name="Shibata T."/>
            <person name="Hirakawa H."/>
            <person name="Shigenobu S."/>
            <person name="Nishiyama T."/>
            <person name="Yamada A."/>
            <person name="Hasebe M."/>
            <person name="Kawaguchi M."/>
        </authorList>
    </citation>
    <scope>NUCLEOTIDE SEQUENCE</scope>
    <source>
        <strain evidence="5">AT787</strain>
    </source>
</reference>
<dbReference type="Gene3D" id="4.10.60.10">
    <property type="entry name" value="Zinc finger, CCHC-type"/>
    <property type="match status" value="1"/>
</dbReference>
<evidence type="ECO:0000256" key="3">
    <source>
        <dbReference type="SAM" id="MobiDB-lite"/>
    </source>
</evidence>
<organism evidence="5 6">
    <name type="scientific">Lyophyllum shimeji</name>
    <name type="common">Hon-shimeji</name>
    <name type="synonym">Tricholoma shimeji</name>
    <dbReference type="NCBI Taxonomy" id="47721"/>
    <lineage>
        <taxon>Eukaryota</taxon>
        <taxon>Fungi</taxon>
        <taxon>Dikarya</taxon>
        <taxon>Basidiomycota</taxon>
        <taxon>Agaricomycotina</taxon>
        <taxon>Agaricomycetes</taxon>
        <taxon>Agaricomycetidae</taxon>
        <taxon>Agaricales</taxon>
        <taxon>Tricholomatineae</taxon>
        <taxon>Lyophyllaceae</taxon>
        <taxon>Lyophyllum</taxon>
    </lineage>
</organism>
<keyword evidence="2" id="KW-0479">Metal-binding</keyword>